<feature type="region of interest" description="Disordered" evidence="2">
    <location>
        <begin position="197"/>
        <end position="220"/>
    </location>
</feature>
<reference evidence="4 5" key="1">
    <citation type="submission" date="2019-03" db="EMBL/GenBank/DDBJ databases">
        <title>Draft genome sequences of novel Actinobacteria.</title>
        <authorList>
            <person name="Sahin N."/>
            <person name="Ay H."/>
            <person name="Saygin H."/>
        </authorList>
    </citation>
    <scope>NUCLEOTIDE SEQUENCE [LARGE SCALE GENOMIC DNA]</scope>
    <source>
        <strain evidence="4 5">JCM 30547</strain>
    </source>
</reference>
<name>A0A4R4Q4I8_9ACTN</name>
<dbReference type="SUPFAM" id="SSF49879">
    <property type="entry name" value="SMAD/FHA domain"/>
    <property type="match status" value="1"/>
</dbReference>
<dbReference type="PROSITE" id="PS50006">
    <property type="entry name" value="FHA_DOMAIN"/>
    <property type="match status" value="1"/>
</dbReference>
<evidence type="ECO:0000313" key="4">
    <source>
        <dbReference type="EMBL" id="TDC29950.1"/>
    </source>
</evidence>
<dbReference type="Gene3D" id="3.30.2320.60">
    <property type="entry name" value="FhaA, phosphopeptide-binding domain (DUF3662)"/>
    <property type="match status" value="1"/>
</dbReference>
<dbReference type="AlphaFoldDB" id="A0A4R4Q4I8"/>
<dbReference type="InterPro" id="IPR000253">
    <property type="entry name" value="FHA_dom"/>
</dbReference>
<dbReference type="EMBL" id="SMKA01000052">
    <property type="protein sequence ID" value="TDC29950.1"/>
    <property type="molecule type" value="Genomic_DNA"/>
</dbReference>
<dbReference type="InterPro" id="IPR050923">
    <property type="entry name" value="Cell_Proc_Reg/RNA_Proc"/>
</dbReference>
<dbReference type="PANTHER" id="PTHR23308">
    <property type="entry name" value="NUCLEAR INHIBITOR OF PROTEIN PHOSPHATASE-1"/>
    <property type="match status" value="1"/>
</dbReference>
<sequence length="329" mass="36514">MPWQRVETLARECRALHIAGSVEPPDTIDRRTRCVRPDRWIKDRGTDRGGGGVRPLQRFERRLEGIVSGVFARAFKGDVEPIELAAALKREIDNTARILSRDRRLVPNHFTIELGPGDFERLNAYGRTLNHELSNELRDHADIQRYTFSGPIEIELTQADDLPTGKFRVVSATVGTPQRRPPAYEQPYQQEPYVPPNDGQTVLQSAPVTPPPAPQPRRSGHPQVMLEVNGRRRPVNPPGVVLGRGTDADIQINDPGVSRRHAEIRLMPEGNGGIRVVLVDLGSTNGTLVNGRRATEQELVDGSTVRIGNTTMTLRLADEPMAQPPSSGW</sequence>
<organism evidence="4 5">
    <name type="scientific">Kribbella albertanoniae</name>
    <dbReference type="NCBI Taxonomy" id="1266829"/>
    <lineage>
        <taxon>Bacteria</taxon>
        <taxon>Bacillati</taxon>
        <taxon>Actinomycetota</taxon>
        <taxon>Actinomycetes</taxon>
        <taxon>Propionibacteriales</taxon>
        <taxon>Kribbellaceae</taxon>
        <taxon>Kribbella</taxon>
    </lineage>
</organism>
<comment type="caution">
    <text evidence="4">The sequence shown here is derived from an EMBL/GenBank/DDBJ whole genome shotgun (WGS) entry which is preliminary data.</text>
</comment>
<dbReference type="Pfam" id="PF12401">
    <property type="entry name" value="FhaA_N"/>
    <property type="match status" value="1"/>
</dbReference>
<dbReference type="InterPro" id="IPR008984">
    <property type="entry name" value="SMAD_FHA_dom_sf"/>
</dbReference>
<dbReference type="Gene3D" id="2.60.200.20">
    <property type="match status" value="1"/>
</dbReference>
<dbReference type="InterPro" id="IPR022128">
    <property type="entry name" value="FhaA_N"/>
</dbReference>
<dbReference type="Pfam" id="PF00498">
    <property type="entry name" value="FHA"/>
    <property type="match status" value="1"/>
</dbReference>
<dbReference type="OrthoDB" id="151099at2"/>
<keyword evidence="1" id="KW-0597">Phosphoprotein</keyword>
<keyword evidence="5" id="KW-1185">Reference proteome</keyword>
<evidence type="ECO:0000256" key="1">
    <source>
        <dbReference type="ARBA" id="ARBA00022553"/>
    </source>
</evidence>
<protein>
    <submittedName>
        <fullName evidence="4">DUF2662 domain-containing protein</fullName>
    </submittedName>
</protein>
<dbReference type="Proteomes" id="UP000295075">
    <property type="component" value="Unassembled WGS sequence"/>
</dbReference>
<dbReference type="SMART" id="SM00240">
    <property type="entry name" value="FHA"/>
    <property type="match status" value="1"/>
</dbReference>
<feature type="domain" description="FHA" evidence="3">
    <location>
        <begin position="240"/>
        <end position="294"/>
    </location>
</feature>
<proteinExistence type="predicted"/>
<evidence type="ECO:0000256" key="2">
    <source>
        <dbReference type="SAM" id="MobiDB-lite"/>
    </source>
</evidence>
<evidence type="ECO:0000259" key="3">
    <source>
        <dbReference type="PROSITE" id="PS50006"/>
    </source>
</evidence>
<dbReference type="InterPro" id="IPR042287">
    <property type="entry name" value="FhaA_N_sf"/>
</dbReference>
<evidence type="ECO:0000313" key="5">
    <source>
        <dbReference type="Proteomes" id="UP000295075"/>
    </source>
</evidence>
<dbReference type="CDD" id="cd00060">
    <property type="entry name" value="FHA"/>
    <property type="match status" value="1"/>
</dbReference>
<accession>A0A4R4Q4I8</accession>
<gene>
    <name evidence="4" type="ORF">E1261_14520</name>
</gene>